<keyword evidence="2" id="KW-1185">Reference proteome</keyword>
<organism evidence="1 2">
    <name type="scientific">Pontibacter diazotrophicus</name>
    <dbReference type="NCBI Taxonomy" id="1400979"/>
    <lineage>
        <taxon>Bacteria</taxon>
        <taxon>Pseudomonadati</taxon>
        <taxon>Bacteroidota</taxon>
        <taxon>Cytophagia</taxon>
        <taxon>Cytophagales</taxon>
        <taxon>Hymenobacteraceae</taxon>
        <taxon>Pontibacter</taxon>
    </lineage>
</organism>
<gene>
    <name evidence="1" type="ORF">DXT99_14175</name>
</gene>
<name>A0A3D8LB65_9BACT</name>
<reference evidence="2" key="1">
    <citation type="submission" date="2018-08" db="EMBL/GenBank/DDBJ databases">
        <authorList>
            <person name="Liu Z.-W."/>
            <person name="Du Z.-J."/>
        </authorList>
    </citation>
    <scope>NUCLEOTIDE SEQUENCE [LARGE SCALE GENOMIC DNA]</scope>
    <source>
        <strain evidence="2">H4X</strain>
    </source>
</reference>
<evidence type="ECO:0000313" key="2">
    <source>
        <dbReference type="Proteomes" id="UP000256708"/>
    </source>
</evidence>
<dbReference type="AlphaFoldDB" id="A0A3D8LB65"/>
<dbReference type="Proteomes" id="UP000256708">
    <property type="component" value="Unassembled WGS sequence"/>
</dbReference>
<evidence type="ECO:0000313" key="1">
    <source>
        <dbReference type="EMBL" id="RDV14544.1"/>
    </source>
</evidence>
<dbReference type="EMBL" id="QRGR01000014">
    <property type="protein sequence ID" value="RDV14544.1"/>
    <property type="molecule type" value="Genomic_DNA"/>
</dbReference>
<proteinExistence type="predicted"/>
<protein>
    <submittedName>
        <fullName evidence="1">Uncharacterized protein</fullName>
    </submittedName>
</protein>
<sequence>MAYYYGAGVEEEKCYAVPDSLYMITVTLVPDKDTFKYLLEKLRVNTEEDKSCFKSQHLVLLWTV</sequence>
<comment type="caution">
    <text evidence="1">The sequence shown here is derived from an EMBL/GenBank/DDBJ whole genome shotgun (WGS) entry which is preliminary data.</text>
</comment>
<accession>A0A3D8LB65</accession>